<reference evidence="2" key="1">
    <citation type="journal article" date="2019" name="Int. J. Syst. Evol. Microbiol.">
        <title>The Global Catalogue of Microorganisms (GCM) 10K type strain sequencing project: providing services to taxonomists for standard genome sequencing and annotation.</title>
        <authorList>
            <consortium name="The Broad Institute Genomics Platform"/>
            <consortium name="The Broad Institute Genome Sequencing Center for Infectious Disease"/>
            <person name="Wu L."/>
            <person name="Ma J."/>
        </authorList>
    </citation>
    <scope>NUCLEOTIDE SEQUENCE [LARGE SCALE GENOMIC DNA]</scope>
    <source>
        <strain evidence="2">JCM 16014</strain>
    </source>
</reference>
<dbReference type="EMBL" id="BAAAQN010000022">
    <property type="protein sequence ID" value="GAA2035359.1"/>
    <property type="molecule type" value="Genomic_DNA"/>
</dbReference>
<proteinExistence type="predicted"/>
<keyword evidence="2" id="KW-1185">Reference proteome</keyword>
<comment type="caution">
    <text evidence="1">The sequence shown here is derived from an EMBL/GenBank/DDBJ whole genome shotgun (WGS) entry which is preliminary data.</text>
</comment>
<accession>A0ABP5G057</accession>
<name>A0ABP5G057_9ACTN</name>
<dbReference type="RefSeq" id="WP_344667156.1">
    <property type="nucleotide sequence ID" value="NZ_BAAAQN010000022.1"/>
</dbReference>
<organism evidence="1 2">
    <name type="scientific">Catenulispora yoronensis</name>
    <dbReference type="NCBI Taxonomy" id="450799"/>
    <lineage>
        <taxon>Bacteria</taxon>
        <taxon>Bacillati</taxon>
        <taxon>Actinomycetota</taxon>
        <taxon>Actinomycetes</taxon>
        <taxon>Catenulisporales</taxon>
        <taxon>Catenulisporaceae</taxon>
        <taxon>Catenulispora</taxon>
    </lineage>
</organism>
<dbReference type="Proteomes" id="UP001500751">
    <property type="component" value="Unassembled WGS sequence"/>
</dbReference>
<protein>
    <submittedName>
        <fullName evidence="1">Uncharacterized protein</fullName>
    </submittedName>
</protein>
<evidence type="ECO:0000313" key="1">
    <source>
        <dbReference type="EMBL" id="GAA2035359.1"/>
    </source>
</evidence>
<sequence length="199" mass="21461">MSEQLVVIDDVSDRSRASDRISRYGAYLRNSAEEFRDAWDGTVAGPVEFAAAAWRNATGPVMGPGYAEIRNDIDSIRVITGDSGDGDWAIEVTIALTHSALRPLFPSHLGLGDFGDWHTERSPFSEHSSYWNPEYTRPALLTSTRLIIPLVATMLPTPSPDTPVGTVCLADAKAAVRAVADIVNRQAGPVVEALRGGAR</sequence>
<gene>
    <name evidence="1" type="ORF">GCM10009839_40070</name>
</gene>
<evidence type="ECO:0000313" key="2">
    <source>
        <dbReference type="Proteomes" id="UP001500751"/>
    </source>
</evidence>